<name>A0A9W7ZWG4_9FUNG</name>
<dbReference type="PANTHER" id="PTHR10252">
    <property type="entry name" value="HISTONE-LIKE TRANSCRIPTION FACTOR CCAAT-RELATED"/>
    <property type="match status" value="1"/>
</dbReference>
<accession>A0A9W7ZWG4</accession>
<keyword evidence="2" id="KW-0539">Nucleus</keyword>
<dbReference type="GO" id="GO:0017054">
    <property type="term" value="C:negative cofactor 2 complex"/>
    <property type="evidence" value="ECO:0007669"/>
    <property type="project" value="TreeGrafter"/>
</dbReference>
<evidence type="ECO:0000259" key="4">
    <source>
        <dbReference type="Pfam" id="PF00808"/>
    </source>
</evidence>
<reference evidence="5" key="1">
    <citation type="submission" date="2022-07" db="EMBL/GenBank/DDBJ databases">
        <title>Phylogenomic reconstructions and comparative analyses of Kickxellomycotina fungi.</title>
        <authorList>
            <person name="Reynolds N.K."/>
            <person name="Stajich J.E."/>
            <person name="Barry K."/>
            <person name="Grigoriev I.V."/>
            <person name="Crous P."/>
            <person name="Smith M.E."/>
        </authorList>
    </citation>
    <scope>NUCLEOTIDE SEQUENCE</scope>
    <source>
        <strain evidence="5">NBRC 100468</strain>
    </source>
</reference>
<proteinExistence type="predicted"/>
<feature type="domain" description="Transcription factor CBF/NF-Y/archaeal histone" evidence="4">
    <location>
        <begin position="8"/>
        <end position="71"/>
    </location>
</feature>
<dbReference type="AlphaFoldDB" id="A0A9W7ZWG4"/>
<evidence type="ECO:0000313" key="5">
    <source>
        <dbReference type="EMBL" id="KAJ1914020.1"/>
    </source>
</evidence>
<feature type="compositionally biased region" description="Low complexity" evidence="3">
    <location>
        <begin position="131"/>
        <end position="144"/>
    </location>
</feature>
<dbReference type="Gene3D" id="1.10.20.10">
    <property type="entry name" value="Histone, subunit A"/>
    <property type="match status" value="1"/>
</dbReference>
<dbReference type="Pfam" id="PF00808">
    <property type="entry name" value="CBFD_NFYB_HMF"/>
    <property type="match status" value="1"/>
</dbReference>
<feature type="region of interest" description="Disordered" evidence="3">
    <location>
        <begin position="107"/>
        <end position="189"/>
    </location>
</feature>
<feature type="compositionally biased region" description="Low complexity" evidence="3">
    <location>
        <begin position="216"/>
        <end position="226"/>
    </location>
</feature>
<comment type="caution">
    <text evidence="5">The sequence shown here is derived from an EMBL/GenBank/DDBJ whole genome shotgun (WGS) entry which is preliminary data.</text>
</comment>
<dbReference type="GO" id="GO:0016251">
    <property type="term" value="F:RNA polymerase II general transcription initiation factor activity"/>
    <property type="evidence" value="ECO:0007669"/>
    <property type="project" value="TreeGrafter"/>
</dbReference>
<evidence type="ECO:0000256" key="1">
    <source>
        <dbReference type="ARBA" id="ARBA00004123"/>
    </source>
</evidence>
<evidence type="ECO:0000313" key="6">
    <source>
        <dbReference type="Proteomes" id="UP001150538"/>
    </source>
</evidence>
<comment type="subcellular location">
    <subcellularLocation>
        <location evidence="1">Nucleus</location>
    </subcellularLocation>
</comment>
<organism evidence="5 6">
    <name type="scientific">Mycoemilia scoparia</name>
    <dbReference type="NCBI Taxonomy" id="417184"/>
    <lineage>
        <taxon>Eukaryota</taxon>
        <taxon>Fungi</taxon>
        <taxon>Fungi incertae sedis</taxon>
        <taxon>Zoopagomycota</taxon>
        <taxon>Kickxellomycotina</taxon>
        <taxon>Kickxellomycetes</taxon>
        <taxon>Kickxellales</taxon>
        <taxon>Kickxellaceae</taxon>
        <taxon>Mycoemilia</taxon>
    </lineage>
</organism>
<dbReference type="PANTHER" id="PTHR10252:SF5">
    <property type="entry name" value="DR1-ASSOCIATED COREPRESSOR"/>
    <property type="match status" value="1"/>
</dbReference>
<gene>
    <name evidence="5" type="ORF">H4219_004966</name>
</gene>
<dbReference type="InterPro" id="IPR009072">
    <property type="entry name" value="Histone-fold"/>
</dbReference>
<dbReference type="CDD" id="cd22906">
    <property type="entry name" value="HFD_DRAP1"/>
    <property type="match status" value="1"/>
</dbReference>
<dbReference type="GO" id="GO:0001046">
    <property type="term" value="F:core promoter sequence-specific DNA binding"/>
    <property type="evidence" value="ECO:0007669"/>
    <property type="project" value="TreeGrafter"/>
</dbReference>
<protein>
    <recommendedName>
        <fullName evidence="4">Transcription factor CBF/NF-Y/archaeal histone domain-containing protein</fullName>
    </recommendedName>
</protein>
<feature type="region of interest" description="Disordered" evidence="3">
    <location>
        <begin position="206"/>
        <end position="277"/>
    </location>
</feature>
<dbReference type="InterPro" id="IPR003958">
    <property type="entry name" value="CBFA_NFYB_domain"/>
</dbReference>
<dbReference type="SUPFAM" id="SSF47113">
    <property type="entry name" value="Histone-fold"/>
    <property type="match status" value="1"/>
</dbReference>
<feature type="compositionally biased region" description="Low complexity" evidence="3">
    <location>
        <begin position="234"/>
        <end position="253"/>
    </location>
</feature>
<dbReference type="InterPro" id="IPR050568">
    <property type="entry name" value="Transcr_DNA_Rep_Reg"/>
</dbReference>
<evidence type="ECO:0000256" key="2">
    <source>
        <dbReference type="ARBA" id="ARBA00023242"/>
    </source>
</evidence>
<sequence>MRKKYKTKFPVARIKKIMQMDEDVGKMSQATPVLISKALELFMQSIVEDVAKQARVCKSKRVSPTHLKRCIETTECYDFLKDIIENVKDDGDGGGPEESKRKIQELEQKGNGGSNNNSSSGEPALPPPPQQQQQQQQVPMQQPQPHYPAGPSGGGGAPISNLLNAQTPPNPNFAAVPGVGNPPVVYQPQPYPQQQQQFMMAQQYQQPYPGSGVPHPQQQQYSLPMQQYPPPQAQHPAGGIPQNYPVQAAISPPAATPPAPTEIYTRSGRLSRQVRRD</sequence>
<dbReference type="GO" id="GO:0046982">
    <property type="term" value="F:protein heterodimerization activity"/>
    <property type="evidence" value="ECO:0007669"/>
    <property type="project" value="InterPro"/>
</dbReference>
<dbReference type="EMBL" id="JANBPU010000223">
    <property type="protein sequence ID" value="KAJ1914020.1"/>
    <property type="molecule type" value="Genomic_DNA"/>
</dbReference>
<dbReference type="Proteomes" id="UP001150538">
    <property type="component" value="Unassembled WGS sequence"/>
</dbReference>
<keyword evidence="6" id="KW-1185">Reference proteome</keyword>
<dbReference type="OrthoDB" id="653904at2759"/>
<evidence type="ECO:0000256" key="3">
    <source>
        <dbReference type="SAM" id="MobiDB-lite"/>
    </source>
</evidence>